<dbReference type="Pfam" id="PF01784">
    <property type="entry name" value="DUF34_NIF3"/>
    <property type="match status" value="1"/>
</dbReference>
<dbReference type="NCBIfam" id="TIGR00486">
    <property type="entry name" value="YbgI_SA1388"/>
    <property type="match status" value="1"/>
</dbReference>
<dbReference type="PANTHER" id="PTHR13799">
    <property type="entry name" value="NGG1 INTERACTING FACTOR 3"/>
    <property type="match status" value="1"/>
</dbReference>
<organism evidence="4 5">
    <name type="scientific">Compostibacter hankyongensis</name>
    <dbReference type="NCBI Taxonomy" id="1007089"/>
    <lineage>
        <taxon>Bacteria</taxon>
        <taxon>Pseudomonadati</taxon>
        <taxon>Bacteroidota</taxon>
        <taxon>Chitinophagia</taxon>
        <taxon>Chitinophagales</taxon>
        <taxon>Chitinophagaceae</taxon>
        <taxon>Compostibacter</taxon>
    </lineage>
</organism>
<sequence>MVLAMQIKTIIDYLEEIAPLSYQESYDNAGLLTGDPRWELSNALLTLDATEPVIDEAIARGCNLVIAHHPIIWGGLKKINGKNYVERAVIKAIKHDIAIYAAHTNLDNIRGGVNDMLCRQLGLGDLRPLAPRSRALKKLYTFVPHAQAEKVREALFASGAGHIGQYDACSYNTEGYGTFRGAADTHPYAGEAGKKHREPETRIEVVFPAPLESTVTAALCAAHPYEEPAYDILLLENSWAGVGSGMVGMLPAPVDEGAFLQQVKTQLSAGGIRHTALLGKPVRKVAVCGGAGSFLLPAARRAGADVYLSADFKYHEFFDADSQILIIDVGHYESEQFTPLLFYELLTKKFPNFAPLKTAVLTNPIHYLH</sequence>
<protein>
    <recommendedName>
        <fullName evidence="3">GTP cyclohydrolase 1 type 2 homolog</fullName>
    </recommendedName>
</protein>
<keyword evidence="2 3" id="KW-0479">Metal-binding</keyword>
<dbReference type="PANTHER" id="PTHR13799:SF14">
    <property type="entry name" value="GTP CYCLOHYDROLASE 1 TYPE 2 HOMOLOG"/>
    <property type="match status" value="1"/>
</dbReference>
<dbReference type="InterPro" id="IPR015867">
    <property type="entry name" value="N-reg_PII/ATP_PRibTrfase_C"/>
</dbReference>
<dbReference type="Proteomes" id="UP001501207">
    <property type="component" value="Unassembled WGS sequence"/>
</dbReference>
<dbReference type="Gene3D" id="3.30.70.120">
    <property type="match status" value="1"/>
</dbReference>
<accession>A0ABP8FY60</accession>
<dbReference type="Gene3D" id="3.40.1390.30">
    <property type="entry name" value="NIF3 (NGG1p interacting factor 3)-like"/>
    <property type="match status" value="1"/>
</dbReference>
<keyword evidence="5" id="KW-1185">Reference proteome</keyword>
<evidence type="ECO:0000256" key="3">
    <source>
        <dbReference type="PIRNR" id="PIRNR037489"/>
    </source>
</evidence>
<dbReference type="RefSeq" id="WP_344979558.1">
    <property type="nucleotide sequence ID" value="NZ_BAABFN010000005.1"/>
</dbReference>
<evidence type="ECO:0000313" key="5">
    <source>
        <dbReference type="Proteomes" id="UP001501207"/>
    </source>
</evidence>
<dbReference type="PIRSF" id="PIRSF037489">
    <property type="entry name" value="UCP037489_NIF3_YqfO"/>
    <property type="match status" value="1"/>
</dbReference>
<reference evidence="5" key="1">
    <citation type="journal article" date="2019" name="Int. J. Syst. Evol. Microbiol.">
        <title>The Global Catalogue of Microorganisms (GCM) 10K type strain sequencing project: providing services to taxonomists for standard genome sequencing and annotation.</title>
        <authorList>
            <consortium name="The Broad Institute Genomics Platform"/>
            <consortium name="The Broad Institute Genome Sequencing Center for Infectious Disease"/>
            <person name="Wu L."/>
            <person name="Ma J."/>
        </authorList>
    </citation>
    <scope>NUCLEOTIDE SEQUENCE [LARGE SCALE GENOMIC DNA]</scope>
    <source>
        <strain evidence="5">JCM 17664</strain>
    </source>
</reference>
<dbReference type="SUPFAM" id="SSF102705">
    <property type="entry name" value="NIF3 (NGG1p interacting factor 3)-like"/>
    <property type="match status" value="1"/>
</dbReference>
<proteinExistence type="inferred from homology"/>
<evidence type="ECO:0000256" key="1">
    <source>
        <dbReference type="ARBA" id="ARBA00006964"/>
    </source>
</evidence>
<comment type="similarity">
    <text evidence="1 3">Belongs to the GTP cyclohydrolase I type 2/NIF3 family.</text>
</comment>
<dbReference type="EMBL" id="BAABFN010000005">
    <property type="protein sequence ID" value="GAA4313453.1"/>
    <property type="molecule type" value="Genomic_DNA"/>
</dbReference>
<dbReference type="InterPro" id="IPR036069">
    <property type="entry name" value="DUF34/NIF3_sf"/>
</dbReference>
<evidence type="ECO:0000256" key="2">
    <source>
        <dbReference type="ARBA" id="ARBA00022723"/>
    </source>
</evidence>
<dbReference type="InterPro" id="IPR002678">
    <property type="entry name" value="DUF34/NIF3"/>
</dbReference>
<name>A0ABP8FY60_9BACT</name>
<dbReference type="InterPro" id="IPR017221">
    <property type="entry name" value="DUF34/NIF3_bac"/>
</dbReference>
<evidence type="ECO:0000313" key="4">
    <source>
        <dbReference type="EMBL" id="GAA4313453.1"/>
    </source>
</evidence>
<comment type="caution">
    <text evidence="4">The sequence shown here is derived from an EMBL/GenBank/DDBJ whole genome shotgun (WGS) entry which is preliminary data.</text>
</comment>
<gene>
    <name evidence="4" type="ORF">GCM10023143_23730</name>
</gene>